<keyword evidence="3" id="KW-1185">Reference proteome</keyword>
<gene>
    <name evidence="2" type="ORF">SAMN04487955_102216</name>
</gene>
<dbReference type="EMBL" id="FPBP01000002">
    <property type="protein sequence ID" value="SFU42928.1"/>
    <property type="molecule type" value="Genomic_DNA"/>
</dbReference>
<dbReference type="Pfam" id="PF04314">
    <property type="entry name" value="PCuAC"/>
    <property type="match status" value="1"/>
</dbReference>
<dbReference type="InterPro" id="IPR007410">
    <property type="entry name" value="LpqE-like"/>
</dbReference>
<protein>
    <recommendedName>
        <fullName evidence="4">Copper(I)-binding protein</fullName>
    </recommendedName>
</protein>
<accession>A0A1I7G3A2</accession>
<evidence type="ECO:0000256" key="1">
    <source>
        <dbReference type="SAM" id="SignalP"/>
    </source>
</evidence>
<feature type="chain" id="PRO_5011493907" description="Copper(I)-binding protein" evidence="1">
    <location>
        <begin position="23"/>
        <end position="154"/>
    </location>
</feature>
<dbReference type="RefSeq" id="WP_089793075.1">
    <property type="nucleotide sequence ID" value="NZ_FPBP01000002.1"/>
</dbReference>
<evidence type="ECO:0000313" key="3">
    <source>
        <dbReference type="Proteomes" id="UP000198693"/>
    </source>
</evidence>
<dbReference type="InterPro" id="IPR058248">
    <property type="entry name" value="Lxx211020-like"/>
</dbReference>
<proteinExistence type="predicted"/>
<dbReference type="PANTHER" id="PTHR36302:SF1">
    <property type="entry name" value="COPPER CHAPERONE PCU(A)C"/>
    <property type="match status" value="1"/>
</dbReference>
<organism evidence="2 3">
    <name type="scientific">Halomonas korlensis</name>
    <dbReference type="NCBI Taxonomy" id="463301"/>
    <lineage>
        <taxon>Bacteria</taxon>
        <taxon>Pseudomonadati</taxon>
        <taxon>Pseudomonadota</taxon>
        <taxon>Gammaproteobacteria</taxon>
        <taxon>Oceanospirillales</taxon>
        <taxon>Halomonadaceae</taxon>
        <taxon>Halomonas</taxon>
    </lineage>
</organism>
<keyword evidence="1" id="KW-0732">Signal</keyword>
<dbReference type="STRING" id="463301.SAMN04487955_102216"/>
<dbReference type="Proteomes" id="UP000198693">
    <property type="component" value="Unassembled WGS sequence"/>
</dbReference>
<dbReference type="InterPro" id="IPR036182">
    <property type="entry name" value="PCuAC_sf"/>
</dbReference>
<sequence length="154" mass="16421">MRLFLPTLTALMLALASHVAMAQSVTVEDTQVRAVPPVSTTSAAFMVLHNAGDEDTEIVAASSPAAEVLELHEHQHVDGVMQMRRVSQVGIPAGGSTELAPGGLHLMLINLTQPLMEGERVNITLEFANGETLSFDAPVQPVQTRPQASHDKAH</sequence>
<reference evidence="3" key="1">
    <citation type="submission" date="2016-10" db="EMBL/GenBank/DDBJ databases">
        <authorList>
            <person name="Varghese N."/>
            <person name="Submissions S."/>
        </authorList>
    </citation>
    <scope>NUCLEOTIDE SEQUENCE [LARGE SCALE GENOMIC DNA]</scope>
    <source>
        <strain evidence="3">CGMCC 1.6981</strain>
    </source>
</reference>
<dbReference type="Gene3D" id="2.60.40.1890">
    <property type="entry name" value="PCu(A)C copper chaperone"/>
    <property type="match status" value="1"/>
</dbReference>
<evidence type="ECO:0000313" key="2">
    <source>
        <dbReference type="EMBL" id="SFU42928.1"/>
    </source>
</evidence>
<feature type="signal peptide" evidence="1">
    <location>
        <begin position="1"/>
        <end position="22"/>
    </location>
</feature>
<name>A0A1I7G3A2_9GAMM</name>
<dbReference type="OrthoDB" id="9796962at2"/>
<dbReference type="SUPFAM" id="SSF110087">
    <property type="entry name" value="DR1885-like metal-binding protein"/>
    <property type="match status" value="1"/>
</dbReference>
<evidence type="ECO:0008006" key="4">
    <source>
        <dbReference type="Google" id="ProtNLM"/>
    </source>
</evidence>
<dbReference type="PANTHER" id="PTHR36302">
    <property type="entry name" value="BLR7088 PROTEIN"/>
    <property type="match status" value="1"/>
</dbReference>
<dbReference type="AlphaFoldDB" id="A0A1I7G3A2"/>